<dbReference type="InterPro" id="IPR050807">
    <property type="entry name" value="TransReg_Diox_bact_type"/>
</dbReference>
<organism evidence="3 4">
    <name type="scientific">Columbia Basin potato purple top phytoplasma</name>
    <dbReference type="NCBI Taxonomy" id="307134"/>
    <lineage>
        <taxon>Bacteria</taxon>
        <taxon>Bacillati</taxon>
        <taxon>Mycoplasmatota</taxon>
        <taxon>Mollicutes</taxon>
        <taxon>Acholeplasmatales</taxon>
        <taxon>Acholeplasmataceae</taxon>
        <taxon>Candidatus Phytoplasma</taxon>
        <taxon>16SrVI (Clover proliferation group)</taxon>
    </lineage>
</organism>
<evidence type="ECO:0000259" key="2">
    <source>
        <dbReference type="PROSITE" id="PS50943"/>
    </source>
</evidence>
<dbReference type="PANTHER" id="PTHR46797:SF2">
    <property type="entry name" value="TRANSCRIPTIONAL REGULATOR"/>
    <property type="match status" value="1"/>
</dbReference>
<evidence type="ECO:0000256" key="1">
    <source>
        <dbReference type="ARBA" id="ARBA00023125"/>
    </source>
</evidence>
<dbReference type="PROSITE" id="PS50943">
    <property type="entry name" value="HTH_CROC1"/>
    <property type="match status" value="1"/>
</dbReference>
<dbReference type="Pfam" id="PF01381">
    <property type="entry name" value="HTH_3"/>
    <property type="match status" value="1"/>
</dbReference>
<dbReference type="Gene3D" id="2.60.120.10">
    <property type="entry name" value="Jelly Rolls"/>
    <property type="match status" value="1"/>
</dbReference>
<feature type="domain" description="HTH cro/C1-type" evidence="2">
    <location>
        <begin position="7"/>
        <end position="61"/>
    </location>
</feature>
<dbReference type="InterPro" id="IPR010982">
    <property type="entry name" value="Lambda_DNA-bd_dom_sf"/>
</dbReference>
<dbReference type="Gene3D" id="1.10.260.40">
    <property type="entry name" value="lambda repressor-like DNA-binding domains"/>
    <property type="match status" value="1"/>
</dbReference>
<dbReference type="EMBL" id="JANHJP010000001">
    <property type="protein sequence ID" value="MDC9031853.1"/>
    <property type="molecule type" value="Genomic_DNA"/>
</dbReference>
<dbReference type="CDD" id="cd02209">
    <property type="entry name" value="cupin_XRE_C"/>
    <property type="match status" value="1"/>
</dbReference>
<dbReference type="InterPro" id="IPR013096">
    <property type="entry name" value="Cupin_2"/>
</dbReference>
<evidence type="ECO:0000313" key="3">
    <source>
        <dbReference type="EMBL" id="MDC9031853.1"/>
    </source>
</evidence>
<dbReference type="SMART" id="SM00530">
    <property type="entry name" value="HTH_XRE"/>
    <property type="match status" value="1"/>
</dbReference>
<keyword evidence="1" id="KW-0238">DNA-binding</keyword>
<dbReference type="SUPFAM" id="SSF51182">
    <property type="entry name" value="RmlC-like cupins"/>
    <property type="match status" value="1"/>
</dbReference>
<keyword evidence="4" id="KW-1185">Reference proteome</keyword>
<protein>
    <submittedName>
        <fullName evidence="3">XRE family transcriptional regulator</fullName>
    </submittedName>
</protein>
<dbReference type="PANTHER" id="PTHR46797">
    <property type="entry name" value="HTH-TYPE TRANSCRIPTIONAL REGULATOR"/>
    <property type="match status" value="1"/>
</dbReference>
<comment type="caution">
    <text evidence="3">The sequence shown here is derived from an EMBL/GenBank/DDBJ whole genome shotgun (WGS) entry which is preliminary data.</text>
</comment>
<dbReference type="InterPro" id="IPR014710">
    <property type="entry name" value="RmlC-like_jellyroll"/>
</dbReference>
<dbReference type="Proteomes" id="UP001221763">
    <property type="component" value="Unassembled WGS sequence"/>
</dbReference>
<evidence type="ECO:0000313" key="4">
    <source>
        <dbReference type="Proteomes" id="UP001221763"/>
    </source>
</evidence>
<dbReference type="RefSeq" id="WP_273585086.1">
    <property type="nucleotide sequence ID" value="NZ_JANHJP010000001.1"/>
</dbReference>
<name>A0ABT5L8F6_9MOLU</name>
<dbReference type="CDD" id="cd00093">
    <property type="entry name" value="HTH_XRE"/>
    <property type="match status" value="1"/>
</dbReference>
<dbReference type="SUPFAM" id="SSF47413">
    <property type="entry name" value="lambda repressor-like DNA-binding domains"/>
    <property type="match status" value="1"/>
</dbReference>
<proteinExistence type="predicted"/>
<gene>
    <name evidence="3" type="ORF">M8044_000072</name>
</gene>
<dbReference type="InterPro" id="IPR011051">
    <property type="entry name" value="RmlC_Cupin_sf"/>
</dbReference>
<sequence length="180" mass="21281">MNIGRKIRNLRINKKITQKDLAQKINVTSGYISQIENNLISPSLKILFSLLKIFKISASDFFQEEKNIELIHKKDNFLAVKETNLKNTTYYLFPYLTRYQIEPVIIEIESQGQTAINNDKKEDIFVFVLEGEIILILNQFRYFLKKGDTFYLFTNKKYYLLNQSKEKTKILKIISPEKKI</sequence>
<dbReference type="InterPro" id="IPR001387">
    <property type="entry name" value="Cro/C1-type_HTH"/>
</dbReference>
<accession>A0ABT5L8F6</accession>
<dbReference type="Pfam" id="PF07883">
    <property type="entry name" value="Cupin_2"/>
    <property type="match status" value="1"/>
</dbReference>
<reference evidence="3 4" key="1">
    <citation type="journal article" date="2023" name="Plant">
        <title>Draft Genome Sequence Resource of CBPPT1, a 'Candidatus Phytoplasma trifolii'-Related Strain Associated with Potato Purple Top Disease in the Columbia Basin, U.S.A.</title>
        <authorList>
            <person name="Wei W."/>
            <person name="Shao J."/>
            <person name="Bottner-Parker K.D."/>
            <person name="Zhao Y."/>
        </authorList>
    </citation>
    <scope>NUCLEOTIDE SEQUENCE [LARGE SCALE GENOMIC DNA]</scope>
    <source>
        <strain evidence="3 4">CBPPT1</strain>
    </source>
</reference>